<organism evidence="2 3">
    <name type="scientific">Catagonus wagneri</name>
    <name type="common">Chacoan peccary</name>
    <dbReference type="NCBI Taxonomy" id="51154"/>
    <lineage>
        <taxon>Eukaryota</taxon>
        <taxon>Metazoa</taxon>
        <taxon>Chordata</taxon>
        <taxon>Craniata</taxon>
        <taxon>Vertebrata</taxon>
        <taxon>Euteleostomi</taxon>
        <taxon>Mammalia</taxon>
        <taxon>Eutheria</taxon>
        <taxon>Laurasiatheria</taxon>
        <taxon>Artiodactyla</taxon>
        <taxon>Suina</taxon>
        <taxon>Tayassuidae</taxon>
        <taxon>Catagonus</taxon>
    </lineage>
</organism>
<evidence type="ECO:0000256" key="1">
    <source>
        <dbReference type="SAM" id="Phobius"/>
    </source>
</evidence>
<dbReference type="Ensembl" id="ENSCWAT00000009605.1">
    <property type="protein sequence ID" value="ENSCWAP00000008840.1"/>
    <property type="gene ID" value="ENSCWAG00000006840.1"/>
</dbReference>
<dbReference type="GO" id="GO:0005634">
    <property type="term" value="C:nucleus"/>
    <property type="evidence" value="ECO:0007669"/>
    <property type="project" value="TreeGrafter"/>
</dbReference>
<keyword evidence="3" id="KW-1185">Reference proteome</keyword>
<dbReference type="PANTHER" id="PTHR13349:SF2">
    <property type="entry name" value="TRANSLATION MACHINERY-ASSOCIATED PROTEIN 16"/>
    <property type="match status" value="1"/>
</dbReference>
<protein>
    <submittedName>
        <fullName evidence="2">Uncharacterized protein</fullName>
    </submittedName>
</protein>
<evidence type="ECO:0000313" key="3">
    <source>
        <dbReference type="Proteomes" id="UP000694540"/>
    </source>
</evidence>
<feature type="transmembrane region" description="Helical" evidence="1">
    <location>
        <begin position="62"/>
        <end position="79"/>
    </location>
</feature>
<dbReference type="Proteomes" id="UP000694540">
    <property type="component" value="Unplaced"/>
</dbReference>
<keyword evidence="1" id="KW-0812">Transmembrane</keyword>
<dbReference type="GeneTree" id="ENSGT01050000245298"/>
<dbReference type="PANTHER" id="PTHR13349">
    <property type="entry name" value="TRANSLATION MACHINERY-ASSOCIATED PROTEIN 16"/>
    <property type="match status" value="1"/>
</dbReference>
<sequence>ISKAPKGKNVGLEIKGIHPYSRKAVQLTREAHKQDKKEKLKYEKALHINLTGEKLQWFQNHLFFSFFYFCIIAGLQISVRFSNCSAC</sequence>
<evidence type="ECO:0000313" key="2">
    <source>
        <dbReference type="Ensembl" id="ENSCWAP00000008840.1"/>
    </source>
</evidence>
<dbReference type="InterPro" id="IPR021346">
    <property type="entry name" value="Tma16"/>
</dbReference>
<keyword evidence="1" id="KW-1133">Transmembrane helix</keyword>
<dbReference type="Pfam" id="PF11176">
    <property type="entry name" value="Tma16"/>
    <property type="match status" value="1"/>
</dbReference>
<reference evidence="2" key="2">
    <citation type="submission" date="2025-09" db="UniProtKB">
        <authorList>
            <consortium name="Ensembl"/>
        </authorList>
    </citation>
    <scope>IDENTIFICATION</scope>
</reference>
<dbReference type="AlphaFoldDB" id="A0A8C3W767"/>
<accession>A0A8C3W767</accession>
<keyword evidence="1" id="KW-0472">Membrane</keyword>
<proteinExistence type="predicted"/>
<reference evidence="2" key="1">
    <citation type="submission" date="2025-08" db="UniProtKB">
        <authorList>
            <consortium name="Ensembl"/>
        </authorList>
    </citation>
    <scope>IDENTIFICATION</scope>
</reference>
<name>A0A8C3W767_9CETA</name>